<keyword evidence="2" id="KW-1185">Reference proteome</keyword>
<accession>S2ITQ7</accession>
<feature type="non-terminal residue" evidence="1">
    <location>
        <position position="359"/>
    </location>
</feature>
<dbReference type="AlphaFoldDB" id="S2ITQ7"/>
<name>S2ITQ7_MUCC1</name>
<evidence type="ECO:0000313" key="1">
    <source>
        <dbReference type="EMBL" id="EPB81006.1"/>
    </source>
</evidence>
<dbReference type="EMBL" id="KE124230">
    <property type="protein sequence ID" value="EPB81006.1"/>
    <property type="molecule type" value="Genomic_DNA"/>
</dbReference>
<proteinExistence type="predicted"/>
<dbReference type="InParanoid" id="S2ITQ7"/>
<reference evidence="2" key="1">
    <citation type="submission" date="2013-05" db="EMBL/GenBank/DDBJ databases">
        <title>The Genome sequence of Mucor circinelloides f. circinelloides 1006PhL.</title>
        <authorList>
            <consortium name="The Broad Institute Genomics Platform"/>
            <person name="Cuomo C."/>
            <person name="Earl A."/>
            <person name="Findley K."/>
            <person name="Lee S.C."/>
            <person name="Walker B."/>
            <person name="Young S."/>
            <person name="Zeng Q."/>
            <person name="Gargeya S."/>
            <person name="Fitzgerald M."/>
            <person name="Haas B."/>
            <person name="Abouelleil A."/>
            <person name="Allen A.W."/>
            <person name="Alvarado L."/>
            <person name="Arachchi H.M."/>
            <person name="Berlin A.M."/>
            <person name="Chapman S.B."/>
            <person name="Gainer-Dewar J."/>
            <person name="Goldberg J."/>
            <person name="Griggs A."/>
            <person name="Gujja S."/>
            <person name="Hansen M."/>
            <person name="Howarth C."/>
            <person name="Imamovic A."/>
            <person name="Ireland A."/>
            <person name="Larimer J."/>
            <person name="McCowan C."/>
            <person name="Murphy C."/>
            <person name="Pearson M."/>
            <person name="Poon T.W."/>
            <person name="Priest M."/>
            <person name="Roberts A."/>
            <person name="Saif S."/>
            <person name="Shea T."/>
            <person name="Sisk P."/>
            <person name="Sykes S."/>
            <person name="Wortman J."/>
            <person name="Nusbaum C."/>
            <person name="Birren B."/>
        </authorList>
    </citation>
    <scope>NUCLEOTIDE SEQUENCE [LARGE SCALE GENOMIC DNA]</scope>
    <source>
        <strain evidence="2">1006PhL</strain>
    </source>
</reference>
<evidence type="ECO:0000313" key="2">
    <source>
        <dbReference type="Proteomes" id="UP000014254"/>
    </source>
</evidence>
<sequence length="359" mass="40391">MNCLTTRCTPVNFDIESPVAKLLGATTTTTASSPVVAEATLSIPTTPVVEVLTPLVVANRPPTPHPSILDIEPYWPEPTTCTVPSLPPSLFQMEPFWEEEQPVFTYNPIVATGWQEVPFNAEGPGSAWIQDVEGGNWMEPVWLNEFNEDQQEEEEVLIEPFIFNNIDFNNDSDDHWATRIRHHYPEDDAASIISVLAGRYQQRVNMEYPPSPPTLRTDGPLFDPVTIAESGSPTIRDEVRIRRINELFGLDLPLNPGAVDDGDNNSSERFSVVIDEDHVITTYNDYNLFDNNNHSNYSPCLPIFTMLILNDDEVHSSNNKKVVIDDDNTRADNKLQTLQTSKRPKPVVVNKMQPLQTIH</sequence>
<dbReference type="VEuPathDB" id="FungiDB:HMPREF1544_12302"/>
<organism evidence="1 2">
    <name type="scientific">Mucor circinelloides f. circinelloides (strain 1006PhL)</name>
    <name type="common">Mucormycosis agent</name>
    <name type="synonym">Calyptromyces circinelloides</name>
    <dbReference type="NCBI Taxonomy" id="1220926"/>
    <lineage>
        <taxon>Eukaryota</taxon>
        <taxon>Fungi</taxon>
        <taxon>Fungi incertae sedis</taxon>
        <taxon>Mucoromycota</taxon>
        <taxon>Mucoromycotina</taxon>
        <taxon>Mucoromycetes</taxon>
        <taxon>Mucorales</taxon>
        <taxon>Mucorineae</taxon>
        <taxon>Mucoraceae</taxon>
        <taxon>Mucor</taxon>
    </lineage>
</organism>
<protein>
    <submittedName>
        <fullName evidence="1">Uncharacterized protein</fullName>
    </submittedName>
</protein>
<dbReference type="Proteomes" id="UP000014254">
    <property type="component" value="Unassembled WGS sequence"/>
</dbReference>
<dbReference type="OrthoDB" id="2295321at2759"/>
<gene>
    <name evidence="1" type="ORF">HMPREF1544_12302</name>
</gene>